<dbReference type="Pfam" id="PF07136">
    <property type="entry name" value="DUF1385"/>
    <property type="match status" value="1"/>
</dbReference>
<evidence type="ECO:0000313" key="2">
    <source>
        <dbReference type="EMBL" id="SHE81147.1"/>
    </source>
</evidence>
<gene>
    <name evidence="2" type="ORF">SAMN05443638_11264</name>
</gene>
<evidence type="ECO:0000313" key="3">
    <source>
        <dbReference type="Proteomes" id="UP000184035"/>
    </source>
</evidence>
<keyword evidence="3" id="KW-1185">Reference proteome</keyword>
<feature type="transmembrane region" description="Helical" evidence="1">
    <location>
        <begin position="204"/>
        <end position="222"/>
    </location>
</feature>
<organism evidence="2 3">
    <name type="scientific">Clostridium fallax</name>
    <dbReference type="NCBI Taxonomy" id="1533"/>
    <lineage>
        <taxon>Bacteria</taxon>
        <taxon>Bacillati</taxon>
        <taxon>Bacillota</taxon>
        <taxon>Clostridia</taxon>
        <taxon>Eubacteriales</taxon>
        <taxon>Clostridiaceae</taxon>
        <taxon>Clostridium</taxon>
    </lineage>
</organism>
<reference evidence="2 3" key="1">
    <citation type="submission" date="2016-11" db="EMBL/GenBank/DDBJ databases">
        <authorList>
            <person name="Jaros S."/>
            <person name="Januszkiewicz K."/>
            <person name="Wedrychowicz H."/>
        </authorList>
    </citation>
    <scope>NUCLEOTIDE SEQUENCE [LARGE SCALE GENOMIC DNA]</scope>
    <source>
        <strain evidence="2 3">DSM 2631</strain>
    </source>
</reference>
<evidence type="ECO:0000256" key="1">
    <source>
        <dbReference type="SAM" id="Phobius"/>
    </source>
</evidence>
<dbReference type="AlphaFoldDB" id="A0A1M4WIY1"/>
<name>A0A1M4WIY1_9CLOT</name>
<accession>A0A1M4WIY1</accession>
<dbReference type="PANTHER" id="PTHR42867:SF1">
    <property type="entry name" value="MEMBRANE PROTEIN-RELATED"/>
    <property type="match status" value="1"/>
</dbReference>
<keyword evidence="1" id="KW-0472">Membrane</keyword>
<feature type="transmembrane region" description="Helical" evidence="1">
    <location>
        <begin position="99"/>
        <end position="123"/>
    </location>
</feature>
<dbReference type="STRING" id="1533.SAMN05443638_11264"/>
<protein>
    <submittedName>
        <fullName evidence="2">Uncharacterized conserved protein YqhQ</fullName>
    </submittedName>
</protein>
<keyword evidence="1" id="KW-0812">Transmembrane</keyword>
<proteinExistence type="predicted"/>
<dbReference type="EMBL" id="FQVM01000012">
    <property type="protein sequence ID" value="SHE81147.1"/>
    <property type="molecule type" value="Genomic_DNA"/>
</dbReference>
<feature type="transmembrane region" description="Helical" evidence="1">
    <location>
        <begin position="228"/>
        <end position="246"/>
    </location>
</feature>
<dbReference type="PANTHER" id="PTHR42867">
    <property type="entry name" value="MEMBRANE PROTEIN-RELATED"/>
    <property type="match status" value="1"/>
</dbReference>
<sequence>MGGQAVLEGVMMRGAKGMATAVRTPNKNIEVDFKEITPLTKKNKFFSLPIVRGFIGLLDSLVEGTRCLKFSASFFEDEEEPSKFEKWFSEKFGDKSEKIIMTITFIISFICAVGLFVILPTIVTSFFKRFGLGVVSLNIIEGIIRVAILLLYMFIIGKMDDINRLYQYHGAEHKTIFCYENELDLTVENVKKFKRFHPRCGTNFLFLVMIVSIFVFSFTGWTSIPQRILSRILLIPIVSGITYEIIRWIGKSDGIFARIIAAPGLKLQNLTTKEPDDDQIEVAIAALKSAEGIND</sequence>
<dbReference type="Proteomes" id="UP000184035">
    <property type="component" value="Unassembled WGS sequence"/>
</dbReference>
<keyword evidence="1" id="KW-1133">Transmembrane helix</keyword>
<feature type="transmembrane region" description="Helical" evidence="1">
    <location>
        <begin position="135"/>
        <end position="155"/>
    </location>
</feature>
<dbReference type="InterPro" id="IPR010787">
    <property type="entry name" value="DUF1385"/>
</dbReference>